<reference evidence="3" key="1">
    <citation type="submission" date="2024-08" db="EMBL/GenBank/DDBJ databases">
        <authorList>
            <person name="Yu S.T."/>
        </authorList>
    </citation>
    <scope>NUCLEOTIDE SEQUENCE</scope>
    <source>
        <strain evidence="3">R33</strain>
    </source>
</reference>
<feature type="compositionally biased region" description="Low complexity" evidence="2">
    <location>
        <begin position="80"/>
        <end position="97"/>
    </location>
</feature>
<accession>A0AB39YEH5</accession>
<proteinExistence type="predicted"/>
<evidence type="ECO:0000256" key="2">
    <source>
        <dbReference type="SAM" id="MobiDB-lite"/>
    </source>
</evidence>
<dbReference type="GO" id="GO:0005829">
    <property type="term" value="C:cytosol"/>
    <property type="evidence" value="ECO:0007669"/>
    <property type="project" value="TreeGrafter"/>
</dbReference>
<evidence type="ECO:0000256" key="1">
    <source>
        <dbReference type="ARBA" id="ARBA00023125"/>
    </source>
</evidence>
<sequence>MRCVKGHRLRGVAALHAPPAPLDRRGRLGAPGRVFAHPLAGSPESYVRVLGCHVAFDARENAITVANEDLDRRRPPVRSGAQRPAPGLRRPAPAPAVRGRHVAERVGQRLEHAALAGAGHEAPAKELNLSVRTLRRALHTEGTAWRALLDAARHGRTRRLLETTALPLDRIAPLSGLSGATALVRASHGGRACLPGRTATGTGPRLRIAAGPTAGEERSPPSGAGRPP</sequence>
<dbReference type="PANTHER" id="PTHR47894">
    <property type="entry name" value="HTH-TYPE TRANSCRIPTIONAL REGULATOR GADX"/>
    <property type="match status" value="1"/>
</dbReference>
<dbReference type="PANTHER" id="PTHR47894:SF4">
    <property type="entry name" value="HTH-TYPE TRANSCRIPTIONAL REGULATOR GADX"/>
    <property type="match status" value="1"/>
</dbReference>
<feature type="region of interest" description="Disordered" evidence="2">
    <location>
        <begin position="71"/>
        <end position="100"/>
    </location>
</feature>
<dbReference type="Gene3D" id="1.10.10.60">
    <property type="entry name" value="Homeodomain-like"/>
    <property type="match status" value="1"/>
</dbReference>
<dbReference type="RefSeq" id="WP_369779912.1">
    <property type="nucleotide sequence ID" value="NZ_CP165727.1"/>
</dbReference>
<dbReference type="GO" id="GO:0000976">
    <property type="term" value="F:transcription cis-regulatory region binding"/>
    <property type="evidence" value="ECO:0007669"/>
    <property type="project" value="TreeGrafter"/>
</dbReference>
<keyword evidence="1" id="KW-0238">DNA-binding</keyword>
<dbReference type="AlphaFoldDB" id="A0AB39YEH5"/>
<protein>
    <submittedName>
        <fullName evidence="3">Helix-turn-helix domain-containing protein</fullName>
    </submittedName>
</protein>
<name>A0AB39YEH5_9ACTN</name>
<gene>
    <name evidence="3" type="ORF">AB5J51_38485</name>
</gene>
<dbReference type="GO" id="GO:0003700">
    <property type="term" value="F:DNA-binding transcription factor activity"/>
    <property type="evidence" value="ECO:0007669"/>
    <property type="project" value="TreeGrafter"/>
</dbReference>
<evidence type="ECO:0000313" key="3">
    <source>
        <dbReference type="EMBL" id="XDV68388.1"/>
    </source>
</evidence>
<feature type="region of interest" description="Disordered" evidence="2">
    <location>
        <begin position="194"/>
        <end position="228"/>
    </location>
</feature>
<organism evidence="3">
    <name type="scientific">Streptomyces sp. R33</name>
    <dbReference type="NCBI Taxonomy" id="3238629"/>
    <lineage>
        <taxon>Bacteria</taxon>
        <taxon>Bacillati</taxon>
        <taxon>Actinomycetota</taxon>
        <taxon>Actinomycetes</taxon>
        <taxon>Kitasatosporales</taxon>
        <taxon>Streptomycetaceae</taxon>
        <taxon>Streptomyces</taxon>
    </lineage>
</organism>
<dbReference type="EMBL" id="CP165727">
    <property type="protein sequence ID" value="XDV68388.1"/>
    <property type="molecule type" value="Genomic_DNA"/>
</dbReference>